<dbReference type="InterPro" id="IPR036047">
    <property type="entry name" value="F-box-like_dom_sf"/>
</dbReference>
<sequence>MSSDCKSRRRENKGSEEVDRISNLPDEVIHEILALLNSPREAAKASILSSTWFRLWRSYPILEFHDTQFKSTQSVKGFVSTAREKFSRRSDGTLIPMKAVRIKFNVQKKWPLEICSAFLDDMLELVANRSHPPQEIDIAAEFDKNIGRTLNFNGTGAYSIPRGLLLPKSKHQFRLKSLKLTNCSFDQFKDVNLDINPFVSLGSSLRGLSLSELSFPAGEGGGGGLILNSIIAGASCLQYLSLYAIVGTRRLRVRNLRNLRSLRFLQFLVEDLEITGVPFLENLYMTGAPLGGDFVVSSMPNLRVLTIHSEKFRLSNSAH</sequence>
<dbReference type="PANTHER" id="PTHR31639:SF42">
    <property type="entry name" value="OS02G0160200 PROTEIN"/>
    <property type="match status" value="1"/>
</dbReference>
<accession>A0AAV0K2I2</accession>
<evidence type="ECO:0000259" key="1">
    <source>
        <dbReference type="Pfam" id="PF00646"/>
    </source>
</evidence>
<evidence type="ECO:0000259" key="2">
    <source>
        <dbReference type="Pfam" id="PF24758"/>
    </source>
</evidence>
<feature type="domain" description="F-box/LRR-repeat protein 15/At3g58940/PEG3-like LRR" evidence="2">
    <location>
        <begin position="164"/>
        <end position="311"/>
    </location>
</feature>
<name>A0AAV0K2I2_9ROSI</name>
<protein>
    <recommendedName>
        <fullName evidence="5">F-box domain-containing protein</fullName>
    </recommendedName>
</protein>
<organism evidence="3 4">
    <name type="scientific">Linum tenue</name>
    <dbReference type="NCBI Taxonomy" id="586396"/>
    <lineage>
        <taxon>Eukaryota</taxon>
        <taxon>Viridiplantae</taxon>
        <taxon>Streptophyta</taxon>
        <taxon>Embryophyta</taxon>
        <taxon>Tracheophyta</taxon>
        <taxon>Spermatophyta</taxon>
        <taxon>Magnoliopsida</taxon>
        <taxon>eudicotyledons</taxon>
        <taxon>Gunneridae</taxon>
        <taxon>Pentapetalae</taxon>
        <taxon>rosids</taxon>
        <taxon>fabids</taxon>
        <taxon>Malpighiales</taxon>
        <taxon>Linaceae</taxon>
        <taxon>Linum</taxon>
    </lineage>
</organism>
<dbReference type="SUPFAM" id="SSF52047">
    <property type="entry name" value="RNI-like"/>
    <property type="match status" value="1"/>
</dbReference>
<dbReference type="Pfam" id="PF24758">
    <property type="entry name" value="LRR_At5g56370"/>
    <property type="match status" value="1"/>
</dbReference>
<dbReference type="AlphaFoldDB" id="A0AAV0K2I2"/>
<dbReference type="InterPro" id="IPR001810">
    <property type="entry name" value="F-box_dom"/>
</dbReference>
<dbReference type="Pfam" id="PF00646">
    <property type="entry name" value="F-box"/>
    <property type="match status" value="1"/>
</dbReference>
<evidence type="ECO:0000313" key="3">
    <source>
        <dbReference type="EMBL" id="CAI0415288.1"/>
    </source>
</evidence>
<dbReference type="EMBL" id="CAMGYJ010000005">
    <property type="protein sequence ID" value="CAI0415288.1"/>
    <property type="molecule type" value="Genomic_DNA"/>
</dbReference>
<dbReference type="InterPro" id="IPR055411">
    <property type="entry name" value="LRR_FXL15/At3g58940/PEG3-like"/>
</dbReference>
<keyword evidence="4" id="KW-1185">Reference proteome</keyword>
<evidence type="ECO:0008006" key="5">
    <source>
        <dbReference type="Google" id="ProtNLM"/>
    </source>
</evidence>
<evidence type="ECO:0000313" key="4">
    <source>
        <dbReference type="Proteomes" id="UP001154282"/>
    </source>
</evidence>
<dbReference type="InterPro" id="IPR032675">
    <property type="entry name" value="LRR_dom_sf"/>
</dbReference>
<dbReference type="PANTHER" id="PTHR31639">
    <property type="entry name" value="F-BOX PROTEIN-LIKE"/>
    <property type="match status" value="1"/>
</dbReference>
<dbReference type="Proteomes" id="UP001154282">
    <property type="component" value="Unassembled WGS sequence"/>
</dbReference>
<reference evidence="3" key="1">
    <citation type="submission" date="2022-08" db="EMBL/GenBank/DDBJ databases">
        <authorList>
            <person name="Gutierrez-Valencia J."/>
        </authorList>
    </citation>
    <scope>NUCLEOTIDE SEQUENCE</scope>
</reference>
<gene>
    <name evidence="3" type="ORF">LITE_LOCUS16570</name>
</gene>
<feature type="domain" description="F-box" evidence="1">
    <location>
        <begin position="21"/>
        <end position="61"/>
    </location>
</feature>
<proteinExistence type="predicted"/>
<dbReference type="Gene3D" id="3.80.10.10">
    <property type="entry name" value="Ribonuclease Inhibitor"/>
    <property type="match status" value="1"/>
</dbReference>
<comment type="caution">
    <text evidence="3">The sequence shown here is derived from an EMBL/GenBank/DDBJ whole genome shotgun (WGS) entry which is preliminary data.</text>
</comment>
<dbReference type="SUPFAM" id="SSF81383">
    <property type="entry name" value="F-box domain"/>
    <property type="match status" value="1"/>
</dbReference>